<evidence type="ECO:0000313" key="2">
    <source>
        <dbReference type="Proteomes" id="UP001174136"/>
    </source>
</evidence>
<keyword evidence="2" id="KW-1185">Reference proteome</keyword>
<evidence type="ECO:0008006" key="3">
    <source>
        <dbReference type="Google" id="ProtNLM"/>
    </source>
</evidence>
<gene>
    <name evidence="1" type="ORF">N1851_028296</name>
</gene>
<organism evidence="1 2">
    <name type="scientific">Merluccius polli</name>
    <name type="common">Benguela hake</name>
    <name type="synonym">Merluccius cadenati</name>
    <dbReference type="NCBI Taxonomy" id="89951"/>
    <lineage>
        <taxon>Eukaryota</taxon>
        <taxon>Metazoa</taxon>
        <taxon>Chordata</taxon>
        <taxon>Craniata</taxon>
        <taxon>Vertebrata</taxon>
        <taxon>Euteleostomi</taxon>
        <taxon>Actinopterygii</taxon>
        <taxon>Neopterygii</taxon>
        <taxon>Teleostei</taxon>
        <taxon>Neoteleostei</taxon>
        <taxon>Acanthomorphata</taxon>
        <taxon>Zeiogadaria</taxon>
        <taxon>Gadariae</taxon>
        <taxon>Gadiformes</taxon>
        <taxon>Gadoidei</taxon>
        <taxon>Merlucciidae</taxon>
        <taxon>Merluccius</taxon>
    </lineage>
</organism>
<comment type="caution">
    <text evidence="1">The sequence shown here is derived from an EMBL/GenBank/DDBJ whole genome shotgun (WGS) entry which is preliminary data.</text>
</comment>
<dbReference type="AlphaFoldDB" id="A0AA47M949"/>
<reference evidence="1" key="1">
    <citation type="journal article" date="2023" name="Front. Mar. Sci.">
        <title>A new Merluccius polli reference genome to investigate the effects of global change in West African waters.</title>
        <authorList>
            <person name="Mateo J.L."/>
            <person name="Blanco-Fernandez C."/>
            <person name="Garcia-Vazquez E."/>
            <person name="Machado-Schiaffino G."/>
        </authorList>
    </citation>
    <scope>NUCLEOTIDE SEQUENCE</scope>
    <source>
        <strain evidence="1">C29</strain>
        <tissue evidence="1">Fin</tissue>
    </source>
</reference>
<sequence>MQRTYDGSLDIRISMSFARLDLNWVAAWTTVKVRPYTALDSASRADDACSMFNGLISFKNGYLICVSEVMQALPPSSPPYCTLPSYANITCSVPQGPILGPLLFSLYMLPLVKLSATPTLQCTHEARNLGVIFDSDLNFSKHFFHSVMHKLSFMLFVSSHLDYCNSLFAELALKSINRL</sequence>
<name>A0AA47M949_MERPO</name>
<evidence type="ECO:0000313" key="1">
    <source>
        <dbReference type="EMBL" id="KAK0135799.1"/>
    </source>
</evidence>
<protein>
    <recommendedName>
        <fullName evidence="3">Reverse transcriptase domain-containing protein</fullName>
    </recommendedName>
</protein>
<dbReference type="Proteomes" id="UP001174136">
    <property type="component" value="Unassembled WGS sequence"/>
</dbReference>
<accession>A0AA47M949</accession>
<proteinExistence type="predicted"/>
<dbReference type="EMBL" id="JAOPHQ010005406">
    <property type="protein sequence ID" value="KAK0135799.1"/>
    <property type="molecule type" value="Genomic_DNA"/>
</dbReference>